<dbReference type="EMBL" id="FCOW01000033">
    <property type="protein sequence ID" value="CVK21376.1"/>
    <property type="molecule type" value="Genomic_DNA"/>
</dbReference>
<dbReference type="Proteomes" id="UP000245702">
    <property type="component" value="Unassembled WGS sequence"/>
</dbReference>
<keyword evidence="1 3" id="KW-0456">Lyase</keyword>
<name>A0ABM9W8C5_9FIRM</name>
<dbReference type="CDD" id="cd11613">
    <property type="entry name" value="SAF_AH_GD"/>
    <property type="match status" value="1"/>
</dbReference>
<dbReference type="InterPro" id="IPR044144">
    <property type="entry name" value="SAF_UxaA/GarD"/>
</dbReference>
<dbReference type="SMART" id="SM00858">
    <property type="entry name" value="SAF"/>
    <property type="match status" value="1"/>
</dbReference>
<dbReference type="InterPro" id="IPR052172">
    <property type="entry name" value="UxaA_altronate/galactarate_dh"/>
</dbReference>
<dbReference type="Pfam" id="PF08666">
    <property type="entry name" value="SAF"/>
    <property type="match status" value="1"/>
</dbReference>
<comment type="caution">
    <text evidence="3">The sequence shown here is derived from an EMBL/GenBank/DDBJ whole genome shotgun (WGS) entry which is preliminary data.</text>
</comment>
<dbReference type="EC" id="4.2.1.7" evidence="3"/>
<evidence type="ECO:0000259" key="2">
    <source>
        <dbReference type="SMART" id="SM00858"/>
    </source>
</evidence>
<organism evidence="3 4">
    <name type="scientific">Sporomusa sphaeroides DSM 2875</name>
    <dbReference type="NCBI Taxonomy" id="1337886"/>
    <lineage>
        <taxon>Bacteria</taxon>
        <taxon>Bacillati</taxon>
        <taxon>Bacillota</taxon>
        <taxon>Negativicutes</taxon>
        <taxon>Selenomonadales</taxon>
        <taxon>Sporomusaceae</taxon>
        <taxon>Sporomusa</taxon>
    </lineage>
</organism>
<gene>
    <name evidence="3" type="primary">uxaA_5</name>
    <name evidence="3" type="ORF">SSPH_04063</name>
</gene>
<protein>
    <submittedName>
        <fullName evidence="3">Altronate dehydratase</fullName>
        <ecNumber evidence="3">4.2.1.7</ecNumber>
    </submittedName>
</protein>
<keyword evidence="4" id="KW-1185">Reference proteome</keyword>
<feature type="domain" description="SAF" evidence="2">
    <location>
        <begin position="12"/>
        <end position="87"/>
    </location>
</feature>
<dbReference type="Gene3D" id="2.30.130.110">
    <property type="match status" value="1"/>
</dbReference>
<evidence type="ECO:0000256" key="1">
    <source>
        <dbReference type="ARBA" id="ARBA00023239"/>
    </source>
</evidence>
<reference evidence="3 4" key="1">
    <citation type="submission" date="2016-01" db="EMBL/GenBank/DDBJ databases">
        <authorList>
            <person name="Brown R."/>
        </authorList>
    </citation>
    <scope>NUCLEOTIDE SEQUENCE [LARGE SCALE GENOMIC DNA]</scope>
    <source>
        <strain evidence="3">Sporomusa sphaeroides DSM 2875</strain>
    </source>
</reference>
<accession>A0ABM9W8C5</accession>
<proteinExistence type="predicted"/>
<dbReference type="RefSeq" id="WP_075755839.1">
    <property type="nucleotide sequence ID" value="NZ_CP146991.1"/>
</dbReference>
<dbReference type="GO" id="GO:0008789">
    <property type="term" value="F:altronate dehydratase activity"/>
    <property type="evidence" value="ECO:0007669"/>
    <property type="project" value="UniProtKB-EC"/>
</dbReference>
<evidence type="ECO:0000313" key="4">
    <source>
        <dbReference type="Proteomes" id="UP000245702"/>
    </source>
</evidence>
<evidence type="ECO:0000313" key="3">
    <source>
        <dbReference type="EMBL" id="CVK21376.1"/>
    </source>
</evidence>
<dbReference type="PANTHER" id="PTHR30536">
    <property type="entry name" value="ALTRONATE/GALACTARATE DEHYDRATASE"/>
    <property type="match status" value="1"/>
</dbReference>
<dbReference type="InterPro" id="IPR013974">
    <property type="entry name" value="SAF"/>
</dbReference>
<sequence>MSIDAIVLHSTDNVATAVQDLKKGQQAIIRLGREINRVSIMEDIPYGHKFAVRKINNEENILKYGEVIGRATSDIETGCHAHIQNIESLRGRGDLQKEV</sequence>
<dbReference type="PANTHER" id="PTHR30536:SF5">
    <property type="entry name" value="ALTRONATE DEHYDRATASE"/>
    <property type="match status" value="1"/>
</dbReference>